<dbReference type="Pfam" id="PF01735">
    <property type="entry name" value="PLA2_B"/>
    <property type="match status" value="1"/>
</dbReference>
<keyword evidence="4 9" id="KW-0378">Hydrolase</keyword>
<keyword evidence="6 9" id="KW-0443">Lipid metabolism</keyword>
<dbReference type="GO" id="GO:0046475">
    <property type="term" value="P:glycerophospholipid catabolic process"/>
    <property type="evidence" value="ECO:0007669"/>
    <property type="project" value="TreeGrafter"/>
</dbReference>
<gene>
    <name evidence="12" type="ORF">BN869_000005583_1</name>
</gene>
<dbReference type="GO" id="GO:0005829">
    <property type="term" value="C:cytosol"/>
    <property type="evidence" value="ECO:0007669"/>
    <property type="project" value="TreeGrafter"/>
</dbReference>
<protein>
    <recommendedName>
        <fullName evidence="2 10">Lysophospholipase</fullName>
        <ecNumber evidence="2 10">3.1.1.5</ecNumber>
    </recommendedName>
</protein>
<reference evidence="12" key="1">
    <citation type="submission" date="2015-01" db="EMBL/GenBank/DDBJ databases">
        <authorList>
            <person name="Durling Mikael"/>
        </authorList>
    </citation>
    <scope>NUCLEOTIDE SEQUENCE</scope>
</reference>
<evidence type="ECO:0000256" key="3">
    <source>
        <dbReference type="ARBA" id="ARBA00022729"/>
    </source>
</evidence>
<dbReference type="GO" id="GO:0005783">
    <property type="term" value="C:endoplasmic reticulum"/>
    <property type="evidence" value="ECO:0007669"/>
    <property type="project" value="TreeGrafter"/>
</dbReference>
<evidence type="ECO:0000256" key="9">
    <source>
        <dbReference type="PROSITE-ProRule" id="PRU00555"/>
    </source>
</evidence>
<feature type="signal peptide" evidence="10">
    <location>
        <begin position="1"/>
        <end position="16"/>
    </location>
</feature>
<dbReference type="FunFam" id="3.40.1090.10:FF:000010">
    <property type="entry name" value="Lysophospholipase"/>
    <property type="match status" value="1"/>
</dbReference>
<dbReference type="EMBL" id="CDPU01000014">
    <property type="protein sequence ID" value="CEO49526.1"/>
    <property type="molecule type" value="Genomic_DNA"/>
</dbReference>
<dbReference type="PANTHER" id="PTHR10728">
    <property type="entry name" value="CYTOSOLIC PHOSPHOLIPASE A2"/>
    <property type="match status" value="1"/>
</dbReference>
<evidence type="ECO:0000256" key="5">
    <source>
        <dbReference type="ARBA" id="ARBA00022963"/>
    </source>
</evidence>
<keyword evidence="5 9" id="KW-0442">Lipid degradation</keyword>
<evidence type="ECO:0000256" key="4">
    <source>
        <dbReference type="ARBA" id="ARBA00022801"/>
    </source>
</evidence>
<dbReference type="SMART" id="SM00022">
    <property type="entry name" value="PLAc"/>
    <property type="match status" value="1"/>
</dbReference>
<dbReference type="AlphaFoldDB" id="A0A0B7K4E0"/>
<evidence type="ECO:0000256" key="2">
    <source>
        <dbReference type="ARBA" id="ARBA00013274"/>
    </source>
</evidence>
<proteinExistence type="inferred from homology"/>
<keyword evidence="7" id="KW-0325">Glycoprotein</keyword>
<evidence type="ECO:0000256" key="7">
    <source>
        <dbReference type="ARBA" id="ARBA00023180"/>
    </source>
</evidence>
<keyword evidence="3 10" id="KW-0732">Signal</keyword>
<dbReference type="InterPro" id="IPR016035">
    <property type="entry name" value="Acyl_Trfase/lysoPLipase"/>
</dbReference>
<dbReference type="GO" id="GO:0004623">
    <property type="term" value="F:phospholipase A2 activity"/>
    <property type="evidence" value="ECO:0007669"/>
    <property type="project" value="TreeGrafter"/>
</dbReference>
<evidence type="ECO:0000256" key="1">
    <source>
        <dbReference type="ARBA" id="ARBA00008780"/>
    </source>
</evidence>
<sequence length="658" mass="71108">MAYITTLALWTLSAVAFSPINNQYARSDFANVVDRALPDSPSGGYAPAVVDCPKTLPSIRLANGLSSNESSWLNRRRNNTIEPLRTVLERANLSDFDVGSFLDSNKDNATVLPNIGIAISGGGYRALMNGAGFLSAADFRNRDNGGNGSISGLLQASTYLAGLSGGGWLVGSMFANNFSTVPDMQDGENGTALWRFNSSILRGPEEKGIGLLNSVQYWTEIVDDVHAKEDGWNTTLTDYWGRALSYQLIGAAEGGPAYTFSSIADQEFFQNASAPFPILVSDERPPGEKIVAINTTIYEFNPFELGSWDPSTYGFAPLSYIASNFTNGTISKDGKCVRGFDQLGFVMGTSSSLFNQALLYNITAAGNALGLPPVITNAIEKILQNLDQEEADIAQYTPNPFLGWDPTNKSINANDDQLSLVDGGEDLENIPLQPLIQPFRDVDIIFAIDSSADTSTYWPNGTALRATYDRAGTNISNHTLFPPVPSANTFLNLNLSRHPTLFGCDPSNFTLSDNETVPPLIFYIPNAPYSTLSNVSTFDPAYPTNQSDAIIRNGLNAATQGNGTVDKEWSTCVACAIMSRSWWKAEIATPASCKSCFDRYCWNGTTDDASVGNYTPSFIVGEDFKMTNGTQDEGNAGVREEIGSTWALILGLSILFLI</sequence>
<evidence type="ECO:0000313" key="12">
    <source>
        <dbReference type="EMBL" id="CEO49526.1"/>
    </source>
</evidence>
<evidence type="ECO:0000256" key="6">
    <source>
        <dbReference type="ARBA" id="ARBA00023098"/>
    </source>
</evidence>
<dbReference type="EC" id="3.1.1.5" evidence="2 10"/>
<dbReference type="InterPro" id="IPR002642">
    <property type="entry name" value="LysoPLipase_cat_dom"/>
</dbReference>
<dbReference type="GO" id="GO:0004622">
    <property type="term" value="F:phosphatidylcholine lysophospholipase activity"/>
    <property type="evidence" value="ECO:0007669"/>
    <property type="project" value="UniProtKB-EC"/>
</dbReference>
<evidence type="ECO:0000256" key="10">
    <source>
        <dbReference type="RuleBase" id="RU362103"/>
    </source>
</evidence>
<organism evidence="12">
    <name type="scientific">Bionectria ochroleuca</name>
    <name type="common">Gliocladium roseum</name>
    <dbReference type="NCBI Taxonomy" id="29856"/>
    <lineage>
        <taxon>Eukaryota</taxon>
        <taxon>Fungi</taxon>
        <taxon>Dikarya</taxon>
        <taxon>Ascomycota</taxon>
        <taxon>Pezizomycotina</taxon>
        <taxon>Sordariomycetes</taxon>
        <taxon>Hypocreomycetidae</taxon>
        <taxon>Hypocreales</taxon>
        <taxon>Bionectriaceae</taxon>
        <taxon>Clonostachys</taxon>
    </lineage>
</organism>
<comment type="similarity">
    <text evidence="1 10">Belongs to the lysophospholipase family.</text>
</comment>
<dbReference type="PANTHER" id="PTHR10728:SF33">
    <property type="entry name" value="LYSOPHOSPHOLIPASE 1-RELATED"/>
    <property type="match status" value="1"/>
</dbReference>
<dbReference type="SUPFAM" id="SSF52151">
    <property type="entry name" value="FabD/lysophospholipase-like"/>
    <property type="match status" value="1"/>
</dbReference>
<comment type="catalytic activity">
    <reaction evidence="8 10">
        <text>a 1-acyl-sn-glycero-3-phosphocholine + H2O = sn-glycerol 3-phosphocholine + a fatty acid + H(+)</text>
        <dbReference type="Rhea" id="RHEA:15177"/>
        <dbReference type="ChEBI" id="CHEBI:15377"/>
        <dbReference type="ChEBI" id="CHEBI:15378"/>
        <dbReference type="ChEBI" id="CHEBI:16870"/>
        <dbReference type="ChEBI" id="CHEBI:28868"/>
        <dbReference type="ChEBI" id="CHEBI:58168"/>
        <dbReference type="EC" id="3.1.1.5"/>
    </reaction>
</comment>
<name>A0A0B7K4E0_BIOOC</name>
<feature type="chain" id="PRO_5005110721" description="Lysophospholipase" evidence="10">
    <location>
        <begin position="17"/>
        <end position="658"/>
    </location>
</feature>
<dbReference type="Gene3D" id="3.40.1090.10">
    <property type="entry name" value="Cytosolic phospholipase A2 catalytic domain"/>
    <property type="match status" value="1"/>
</dbReference>
<evidence type="ECO:0000256" key="8">
    <source>
        <dbReference type="ARBA" id="ARBA00049531"/>
    </source>
</evidence>
<accession>A0A0B7K4E0</accession>
<dbReference type="PROSITE" id="PS51210">
    <property type="entry name" value="PLA2C"/>
    <property type="match status" value="1"/>
</dbReference>
<feature type="domain" description="PLA2c" evidence="11">
    <location>
        <begin position="51"/>
        <end position="607"/>
    </location>
</feature>
<evidence type="ECO:0000259" key="11">
    <source>
        <dbReference type="PROSITE" id="PS51210"/>
    </source>
</evidence>